<proteinExistence type="predicted"/>
<name>A0A1H4Y6Q0_9PSED</name>
<dbReference type="AlphaFoldDB" id="A0A1H4Y6Q0"/>
<keyword evidence="1" id="KW-0812">Transmembrane</keyword>
<protein>
    <recommendedName>
        <fullName evidence="4">Glycosyltransferase RgtA/B/C/D-like domain-containing protein</fullName>
    </recommendedName>
</protein>
<dbReference type="RefSeq" id="WP_139273382.1">
    <property type="nucleotide sequence ID" value="NZ_FNTF01000002.1"/>
</dbReference>
<sequence>MKNRVIGVSPNAATDKYRIIKFLAGHTLPALIIVAAIWIPFGFAMTGVVEEWLVLEPFTTHGLFFLTDLNSPMSAHALRPLTVFPQAIAYFLDPQSFKYWHIMLILSLLVKAWCLSLITTKITNSLKWGIAASVLFLVYPADTMQLSFRSLHINWSLALALLATTISLYTIESKNQALSILGSVISAVIFTAACAMYEASLLLSILPLLVIWAKGGNSHAIQTIKQNFAHFSIWLSGAIIYILYVIITARLISTYQGDIIGQSSIIQTIENSLPKLFSVGLLRSILGGWFDATRITTLEFTNYWYALAALTLLAICTTLTLKSSQNNLDEDKETNTLIKARRLLCIGIVLVILGYAPFLISVPHQYISQRTFLFATLGAVFFSTGLLIAVYKLSKTFTAVTATALVFIGLSFQLYQFNHYVRISNTQVSILHEISEKFDGNARGKKLLILDNSSQIGHTWMLPVGNLRGALTYLYGHTIDSVEVCHLPSREWQKADGLARKGFCEENTQEWILHYPDPVSGPGMDIQTKKEDVKLDKANLIVININSDSNVKPPSSQTTLPNKTLPSFANSIATPVRYLSFTNEKRKDFYHGNFGKWWSMEIPTKGSGWREGEWKVNSFYHESAAWKTSKASYLYFQFYAKQKKYTLSGNFDYIVSSSIKDSMKLLLNGKEIPIHWQLNGEFKAPVTPEQLVSGTNELKFISDVDEKYYGFSARLSWVEIKISEQQ</sequence>
<feature type="transmembrane region" description="Helical" evidence="1">
    <location>
        <begin position="397"/>
        <end position="415"/>
    </location>
</feature>
<feature type="transmembrane region" description="Helical" evidence="1">
    <location>
        <begin position="28"/>
        <end position="49"/>
    </location>
</feature>
<gene>
    <name evidence="2" type="ORF">SAMN04490185_2823</name>
</gene>
<feature type="transmembrane region" description="Helical" evidence="1">
    <location>
        <begin position="99"/>
        <end position="118"/>
    </location>
</feature>
<evidence type="ECO:0000256" key="1">
    <source>
        <dbReference type="SAM" id="Phobius"/>
    </source>
</evidence>
<feature type="transmembrane region" description="Helical" evidence="1">
    <location>
        <begin position="302"/>
        <end position="321"/>
    </location>
</feature>
<organism evidence="2 3">
    <name type="scientific">Pseudomonas frederiksbergensis</name>
    <dbReference type="NCBI Taxonomy" id="104087"/>
    <lineage>
        <taxon>Bacteria</taxon>
        <taxon>Pseudomonadati</taxon>
        <taxon>Pseudomonadota</taxon>
        <taxon>Gammaproteobacteria</taxon>
        <taxon>Pseudomonadales</taxon>
        <taxon>Pseudomonadaceae</taxon>
        <taxon>Pseudomonas</taxon>
    </lineage>
</organism>
<dbReference type="EMBL" id="FNTF01000002">
    <property type="protein sequence ID" value="SED12758.1"/>
    <property type="molecule type" value="Genomic_DNA"/>
</dbReference>
<feature type="transmembrane region" description="Helical" evidence="1">
    <location>
        <begin position="372"/>
        <end position="390"/>
    </location>
</feature>
<keyword evidence="1" id="KW-1133">Transmembrane helix</keyword>
<evidence type="ECO:0000313" key="3">
    <source>
        <dbReference type="Proteomes" id="UP000183114"/>
    </source>
</evidence>
<feature type="transmembrane region" description="Helical" evidence="1">
    <location>
        <begin position="178"/>
        <end position="211"/>
    </location>
</feature>
<feature type="transmembrane region" description="Helical" evidence="1">
    <location>
        <begin position="231"/>
        <end position="252"/>
    </location>
</feature>
<reference evidence="2 3" key="1">
    <citation type="submission" date="2016-10" db="EMBL/GenBank/DDBJ databases">
        <authorList>
            <person name="de Groot N.N."/>
        </authorList>
    </citation>
    <scope>NUCLEOTIDE SEQUENCE [LARGE SCALE GENOMIC DNA]</scope>
    <source>
        <strain evidence="2 3">BS3655</strain>
    </source>
</reference>
<feature type="transmembrane region" description="Helical" evidence="1">
    <location>
        <begin position="153"/>
        <end position="171"/>
    </location>
</feature>
<keyword evidence="1" id="KW-0472">Membrane</keyword>
<feature type="transmembrane region" description="Helical" evidence="1">
    <location>
        <begin position="342"/>
        <end position="360"/>
    </location>
</feature>
<dbReference type="Proteomes" id="UP000183114">
    <property type="component" value="Unassembled WGS sequence"/>
</dbReference>
<accession>A0A1H4Y6Q0</accession>
<evidence type="ECO:0008006" key="4">
    <source>
        <dbReference type="Google" id="ProtNLM"/>
    </source>
</evidence>
<evidence type="ECO:0000313" key="2">
    <source>
        <dbReference type="EMBL" id="SED12758.1"/>
    </source>
</evidence>